<sequence>MFVNLAQETRILWKREDDVFSYSQVKFWIAEFRHGREVTCDEGRSGQSVEAISNENVAAMKKRVWQNRRIPIEDIMAQFKASYMIA</sequence>
<gene>
    <name evidence="1" type="ORF">M513_02757</name>
</gene>
<evidence type="ECO:0000313" key="2">
    <source>
        <dbReference type="Proteomes" id="UP000030764"/>
    </source>
</evidence>
<organism evidence="1 2">
    <name type="scientific">Trichuris suis</name>
    <name type="common">pig whipworm</name>
    <dbReference type="NCBI Taxonomy" id="68888"/>
    <lineage>
        <taxon>Eukaryota</taxon>
        <taxon>Metazoa</taxon>
        <taxon>Ecdysozoa</taxon>
        <taxon>Nematoda</taxon>
        <taxon>Enoplea</taxon>
        <taxon>Dorylaimia</taxon>
        <taxon>Trichinellida</taxon>
        <taxon>Trichuridae</taxon>
        <taxon>Trichuris</taxon>
    </lineage>
</organism>
<evidence type="ECO:0008006" key="3">
    <source>
        <dbReference type="Google" id="ProtNLM"/>
    </source>
</evidence>
<name>A0A085MGF6_9BILA</name>
<proteinExistence type="predicted"/>
<evidence type="ECO:0000313" key="1">
    <source>
        <dbReference type="EMBL" id="KFD56302.1"/>
    </source>
</evidence>
<keyword evidence="2" id="KW-1185">Reference proteome</keyword>
<reference evidence="1 2" key="1">
    <citation type="journal article" date="2014" name="Nat. Genet.">
        <title>Genome and transcriptome of the porcine whipworm Trichuris suis.</title>
        <authorList>
            <person name="Jex A.R."/>
            <person name="Nejsum P."/>
            <person name="Schwarz E.M."/>
            <person name="Hu L."/>
            <person name="Young N.D."/>
            <person name="Hall R.S."/>
            <person name="Korhonen P.K."/>
            <person name="Liao S."/>
            <person name="Thamsborg S."/>
            <person name="Xia J."/>
            <person name="Xu P."/>
            <person name="Wang S."/>
            <person name="Scheerlinck J.P."/>
            <person name="Hofmann A."/>
            <person name="Sternberg P.W."/>
            <person name="Wang J."/>
            <person name="Gasser R.B."/>
        </authorList>
    </citation>
    <scope>NUCLEOTIDE SEQUENCE [LARGE SCALE GENOMIC DNA]</scope>
    <source>
        <strain evidence="1">DCEP-RM93M</strain>
    </source>
</reference>
<dbReference type="Proteomes" id="UP000030764">
    <property type="component" value="Unassembled WGS sequence"/>
</dbReference>
<accession>A0A085MGF6</accession>
<dbReference type="EMBL" id="KL363194">
    <property type="protein sequence ID" value="KFD56302.1"/>
    <property type="molecule type" value="Genomic_DNA"/>
</dbReference>
<dbReference type="AlphaFoldDB" id="A0A085MGF6"/>
<protein>
    <recommendedName>
        <fullName evidence="3">Mos1 transposase HTH domain-containing protein</fullName>
    </recommendedName>
</protein>